<dbReference type="InterPro" id="IPR007112">
    <property type="entry name" value="Expansin/allergen_DPBB_dom"/>
</dbReference>
<dbReference type="PANTHER" id="PTHR47480">
    <property type="entry name" value="EG45-LIKE DOMAIN CONTAINING PROTEIN"/>
    <property type="match status" value="1"/>
</dbReference>
<dbReference type="AlphaFoldDB" id="A0A6D2K3L3"/>
<reference evidence="2" key="1">
    <citation type="submission" date="2020-01" db="EMBL/GenBank/DDBJ databases">
        <authorList>
            <person name="Mishra B."/>
        </authorList>
    </citation>
    <scope>NUCLEOTIDE SEQUENCE [LARGE SCALE GENOMIC DNA]</scope>
</reference>
<protein>
    <recommendedName>
        <fullName evidence="1">Expansin-like EG45 domain-containing protein</fullName>
    </recommendedName>
</protein>
<comment type="caution">
    <text evidence="2">The sequence shown here is derived from an EMBL/GenBank/DDBJ whole genome shotgun (WGS) entry which is preliminary data.</text>
</comment>
<evidence type="ECO:0000259" key="1">
    <source>
        <dbReference type="PROSITE" id="PS50842"/>
    </source>
</evidence>
<feature type="domain" description="Expansin-like EG45" evidence="1">
    <location>
        <begin position="1"/>
        <end position="87"/>
    </location>
</feature>
<dbReference type="InterPro" id="IPR036908">
    <property type="entry name" value="RlpA-like_sf"/>
</dbReference>
<dbReference type="SUPFAM" id="SSF50685">
    <property type="entry name" value="Barwin-like endoglucanases"/>
    <property type="match status" value="1"/>
</dbReference>
<keyword evidence="3" id="KW-1185">Reference proteome</keyword>
<organism evidence="2 3">
    <name type="scientific">Microthlaspi erraticum</name>
    <dbReference type="NCBI Taxonomy" id="1685480"/>
    <lineage>
        <taxon>Eukaryota</taxon>
        <taxon>Viridiplantae</taxon>
        <taxon>Streptophyta</taxon>
        <taxon>Embryophyta</taxon>
        <taxon>Tracheophyta</taxon>
        <taxon>Spermatophyta</taxon>
        <taxon>Magnoliopsida</taxon>
        <taxon>eudicotyledons</taxon>
        <taxon>Gunneridae</taxon>
        <taxon>Pentapetalae</taxon>
        <taxon>rosids</taxon>
        <taxon>malvids</taxon>
        <taxon>Brassicales</taxon>
        <taxon>Brassicaceae</taxon>
        <taxon>Coluteocarpeae</taxon>
        <taxon>Microthlaspi</taxon>
    </lineage>
</organism>
<dbReference type="Proteomes" id="UP000467841">
    <property type="component" value="Unassembled WGS sequence"/>
</dbReference>
<accession>A0A6D2K3L3</accession>
<gene>
    <name evidence="2" type="ORF">MERR_LOCUS35989</name>
</gene>
<proteinExistence type="predicted"/>
<dbReference type="EMBL" id="CACVBM020001396">
    <property type="protein sequence ID" value="CAA7048754.1"/>
    <property type="molecule type" value="Genomic_DNA"/>
</dbReference>
<dbReference type="PROSITE" id="PS50842">
    <property type="entry name" value="EXPANSIN_EG45"/>
    <property type="match status" value="1"/>
</dbReference>
<dbReference type="Gene3D" id="2.40.40.10">
    <property type="entry name" value="RlpA-like domain"/>
    <property type="match status" value="1"/>
</dbReference>
<name>A0A6D2K3L3_9BRAS</name>
<evidence type="ECO:0000313" key="3">
    <source>
        <dbReference type="Proteomes" id="UP000467841"/>
    </source>
</evidence>
<dbReference type="PANTHER" id="PTHR47480:SF1">
    <property type="entry name" value="EG45-LIKE DOMAIN CONTAINING PROTEIN 1"/>
    <property type="match status" value="1"/>
</dbReference>
<sequence>MFSMDKNYVVQVNEKLWKNGQACGKQFTMKCAGDDPNHNCTDESVTVTVGAHYSGSHVSFILPPVAYRAIVDPTVLQCDVEYKMIKD</sequence>
<evidence type="ECO:0000313" key="2">
    <source>
        <dbReference type="EMBL" id="CAA7048754.1"/>
    </source>
</evidence>